<dbReference type="InterPro" id="IPR013325">
    <property type="entry name" value="RNA_pol_sigma_r2"/>
</dbReference>
<accession>A0ABY2BGG5</accession>
<keyword evidence="5" id="KW-0804">Transcription</keyword>
<gene>
    <name evidence="8" type="ORF">EV644_110154</name>
</gene>
<evidence type="ECO:0000256" key="2">
    <source>
        <dbReference type="ARBA" id="ARBA00023015"/>
    </source>
</evidence>
<proteinExistence type="inferred from homology"/>
<dbReference type="Gene3D" id="1.10.1740.10">
    <property type="match status" value="1"/>
</dbReference>
<reference evidence="8 9" key="1">
    <citation type="journal article" date="2015" name="Stand. Genomic Sci.">
        <title>Genomic Encyclopedia of Bacterial and Archaeal Type Strains, Phase III: the genomes of soil and plant-associated and newly described type strains.</title>
        <authorList>
            <person name="Whitman W.B."/>
            <person name="Woyke T."/>
            <person name="Klenk H.P."/>
            <person name="Zhou Y."/>
            <person name="Lilburn T.G."/>
            <person name="Beck B.J."/>
            <person name="De Vos P."/>
            <person name="Vandamme P."/>
            <person name="Eisen J.A."/>
            <person name="Garrity G."/>
            <person name="Hugenholtz P."/>
            <person name="Kyrpides N.C."/>
        </authorList>
    </citation>
    <scope>NUCLEOTIDE SEQUENCE [LARGE SCALE GENOMIC DNA]</scope>
    <source>
        <strain evidence="8 9">VKM Ac-2538</strain>
    </source>
</reference>
<dbReference type="Gene3D" id="1.10.10.10">
    <property type="entry name" value="Winged helix-like DNA-binding domain superfamily/Winged helix DNA-binding domain"/>
    <property type="match status" value="1"/>
</dbReference>
<dbReference type="InterPro" id="IPR039425">
    <property type="entry name" value="RNA_pol_sigma-70-like"/>
</dbReference>
<dbReference type="PANTHER" id="PTHR43133:SF50">
    <property type="entry name" value="ECF RNA POLYMERASE SIGMA FACTOR SIGM"/>
    <property type="match status" value="1"/>
</dbReference>
<evidence type="ECO:0000313" key="9">
    <source>
        <dbReference type="Proteomes" id="UP000295818"/>
    </source>
</evidence>
<dbReference type="EMBL" id="SLWM01000010">
    <property type="protein sequence ID" value="TCO19506.1"/>
    <property type="molecule type" value="Genomic_DNA"/>
</dbReference>
<dbReference type="InterPro" id="IPR013324">
    <property type="entry name" value="RNA_pol_sigma_r3/r4-like"/>
</dbReference>
<dbReference type="InterPro" id="IPR014325">
    <property type="entry name" value="RNA_pol_sigma-E_actinobac"/>
</dbReference>
<dbReference type="Proteomes" id="UP000295818">
    <property type="component" value="Unassembled WGS sequence"/>
</dbReference>
<evidence type="ECO:0000256" key="3">
    <source>
        <dbReference type="ARBA" id="ARBA00023082"/>
    </source>
</evidence>
<organism evidence="8 9">
    <name type="scientific">Kribbella orskensis</name>
    <dbReference type="NCBI Taxonomy" id="2512216"/>
    <lineage>
        <taxon>Bacteria</taxon>
        <taxon>Bacillati</taxon>
        <taxon>Actinomycetota</taxon>
        <taxon>Actinomycetes</taxon>
        <taxon>Propionibacteriales</taxon>
        <taxon>Kribbellaceae</taxon>
        <taxon>Kribbella</taxon>
    </lineage>
</organism>
<dbReference type="NCBIfam" id="TIGR02937">
    <property type="entry name" value="sigma70-ECF"/>
    <property type="match status" value="1"/>
</dbReference>
<dbReference type="InterPro" id="IPR014284">
    <property type="entry name" value="RNA_pol_sigma-70_dom"/>
</dbReference>
<evidence type="ECO:0000256" key="5">
    <source>
        <dbReference type="ARBA" id="ARBA00023163"/>
    </source>
</evidence>
<evidence type="ECO:0000259" key="7">
    <source>
        <dbReference type="Pfam" id="PF08281"/>
    </source>
</evidence>
<sequence length="176" mass="20062">MRRRDEVDFTEFATAAVHRLRRTAYLMCGDWHRAEDAAQDALVRVYKAWHRLDHRAGLNTYAHKAVVSVVLDQAKRPWRREHVVDQPVERPLADQAGTIDDRLLVIEALAELPPRQRACVVLRYYADLSLEETASVLGIGVGTVKSQSSRGLATLREVLNRPELEEPLDDREEVLS</sequence>
<dbReference type="InterPro" id="IPR007627">
    <property type="entry name" value="RNA_pol_sigma70_r2"/>
</dbReference>
<name>A0ABY2BGG5_9ACTN</name>
<dbReference type="SUPFAM" id="SSF88946">
    <property type="entry name" value="Sigma2 domain of RNA polymerase sigma factors"/>
    <property type="match status" value="1"/>
</dbReference>
<dbReference type="InterPro" id="IPR013249">
    <property type="entry name" value="RNA_pol_sigma70_r4_t2"/>
</dbReference>
<dbReference type="Pfam" id="PF08281">
    <property type="entry name" value="Sigma70_r4_2"/>
    <property type="match status" value="1"/>
</dbReference>
<evidence type="ECO:0000256" key="4">
    <source>
        <dbReference type="ARBA" id="ARBA00023125"/>
    </source>
</evidence>
<dbReference type="RefSeq" id="WP_132191257.1">
    <property type="nucleotide sequence ID" value="NZ_SLWM01000010.1"/>
</dbReference>
<protein>
    <submittedName>
        <fullName evidence="8">RNA polymerase sigma-70 factor (Sigma-E family)</fullName>
    </submittedName>
</protein>
<comment type="caution">
    <text evidence="8">The sequence shown here is derived from an EMBL/GenBank/DDBJ whole genome shotgun (WGS) entry which is preliminary data.</text>
</comment>
<feature type="domain" description="RNA polymerase sigma factor 70 region 4 type 2" evidence="7">
    <location>
        <begin position="103"/>
        <end position="155"/>
    </location>
</feature>
<evidence type="ECO:0000313" key="8">
    <source>
        <dbReference type="EMBL" id="TCO19506.1"/>
    </source>
</evidence>
<keyword evidence="4" id="KW-0238">DNA-binding</keyword>
<dbReference type="SUPFAM" id="SSF88659">
    <property type="entry name" value="Sigma3 and sigma4 domains of RNA polymerase sigma factors"/>
    <property type="match status" value="1"/>
</dbReference>
<dbReference type="PANTHER" id="PTHR43133">
    <property type="entry name" value="RNA POLYMERASE ECF-TYPE SIGMA FACTO"/>
    <property type="match status" value="1"/>
</dbReference>
<comment type="similarity">
    <text evidence="1">Belongs to the sigma-70 factor family. ECF subfamily.</text>
</comment>
<keyword evidence="3" id="KW-0731">Sigma factor</keyword>
<dbReference type="Pfam" id="PF04542">
    <property type="entry name" value="Sigma70_r2"/>
    <property type="match status" value="1"/>
</dbReference>
<dbReference type="NCBIfam" id="TIGR02983">
    <property type="entry name" value="SigE-fam_strep"/>
    <property type="match status" value="1"/>
</dbReference>
<feature type="domain" description="RNA polymerase sigma-70 region 2" evidence="6">
    <location>
        <begin position="18"/>
        <end position="79"/>
    </location>
</feature>
<dbReference type="InterPro" id="IPR036388">
    <property type="entry name" value="WH-like_DNA-bd_sf"/>
</dbReference>
<evidence type="ECO:0000256" key="1">
    <source>
        <dbReference type="ARBA" id="ARBA00010641"/>
    </source>
</evidence>
<keyword evidence="9" id="KW-1185">Reference proteome</keyword>
<keyword evidence="2" id="KW-0805">Transcription regulation</keyword>
<dbReference type="CDD" id="cd06171">
    <property type="entry name" value="Sigma70_r4"/>
    <property type="match status" value="1"/>
</dbReference>
<evidence type="ECO:0000259" key="6">
    <source>
        <dbReference type="Pfam" id="PF04542"/>
    </source>
</evidence>